<dbReference type="InterPro" id="IPR002798">
    <property type="entry name" value="SpoIIM-like"/>
</dbReference>
<organism evidence="2 3">
    <name type="scientific">Oleispira antarctica</name>
    <dbReference type="NCBI Taxonomy" id="188908"/>
    <lineage>
        <taxon>Bacteria</taxon>
        <taxon>Pseudomonadati</taxon>
        <taxon>Pseudomonadota</taxon>
        <taxon>Gammaproteobacteria</taxon>
        <taxon>Oceanospirillales</taxon>
        <taxon>Oceanospirillaceae</taxon>
        <taxon>Oleispira</taxon>
    </lineage>
</organism>
<sequence>MKQLAFENKYQDFWQAFSVLLDQLEGVAIKDEAFSKNWPQFPAQYRKMCQFLSVAQSRQYSPVLIDFLHQMVLRGHRHLYRQKPAMFSAFASFVTQGFPQALRREWRVWLISSGLFYIPAIFMGLMCYFNGEFLYSLVTYEQVQQVEYMYDPSNVKLARPEGRESDSDFMMFGFYIFNNVGIDFKTYASGLLFGMGSIFFMIFNGLFIGGVAGHLTNKGFIETFWPFVSGHSALELTAATIAGAAGLKLGYSLINPKNFTRALALKKAGIDSFPLICGAGLMTFLAAFVEGFWSATPDIPHLVKYSVGIAAWLAVFSYLLLAGRKS</sequence>
<gene>
    <name evidence="2" type="ORF">A9R00_02420</name>
</gene>
<keyword evidence="1" id="KW-0472">Membrane</keyword>
<feature type="transmembrane region" description="Helical" evidence="1">
    <location>
        <begin position="233"/>
        <end position="254"/>
    </location>
</feature>
<keyword evidence="1" id="KW-1133">Transmembrane helix</keyword>
<accession>A0A1Y5I1Z7</accession>
<comment type="caution">
    <text evidence="2">The sequence shown here is derived from an EMBL/GenBank/DDBJ whole genome shotgun (WGS) entry which is preliminary data.</text>
</comment>
<evidence type="ECO:0000313" key="3">
    <source>
        <dbReference type="Proteomes" id="UP000227088"/>
    </source>
</evidence>
<dbReference type="Proteomes" id="UP000227088">
    <property type="component" value="Unassembled WGS sequence"/>
</dbReference>
<evidence type="ECO:0008006" key="4">
    <source>
        <dbReference type="Google" id="ProtNLM"/>
    </source>
</evidence>
<evidence type="ECO:0000313" key="2">
    <source>
        <dbReference type="EMBL" id="OUS41145.1"/>
    </source>
</evidence>
<feature type="transmembrane region" description="Helical" evidence="1">
    <location>
        <begin position="191"/>
        <end position="213"/>
    </location>
</feature>
<dbReference type="PANTHER" id="PTHR35337">
    <property type="entry name" value="SLR1478 PROTEIN"/>
    <property type="match status" value="1"/>
</dbReference>
<dbReference type="EMBL" id="MABE01000139">
    <property type="protein sequence ID" value="OUS41145.1"/>
    <property type="molecule type" value="Genomic_DNA"/>
</dbReference>
<reference evidence="3" key="1">
    <citation type="journal article" date="2017" name="Proc. Natl. Acad. Sci. U.S.A.">
        <title>Simulation of Deepwater Horizon oil plume reveals substrate specialization within a complex community of hydrocarbon degraders.</title>
        <authorList>
            <person name="Hu P."/>
            <person name="Dubinsky E.A."/>
            <person name="Probst A.J."/>
            <person name="Wang J."/>
            <person name="Sieber C.M.K."/>
            <person name="Tom L.M."/>
            <person name="Gardinali P."/>
            <person name="Banfield J.F."/>
            <person name="Atlas R.M."/>
            <person name="Andersen G.L."/>
        </authorList>
    </citation>
    <scope>NUCLEOTIDE SEQUENCE [LARGE SCALE GENOMIC DNA]</scope>
</reference>
<proteinExistence type="predicted"/>
<feature type="transmembrane region" description="Helical" evidence="1">
    <location>
        <begin position="108"/>
        <end position="129"/>
    </location>
</feature>
<feature type="transmembrane region" description="Helical" evidence="1">
    <location>
        <begin position="275"/>
        <end position="296"/>
    </location>
</feature>
<keyword evidence="1" id="KW-0812">Transmembrane</keyword>
<name>A0A1Y5I1Z7_OLEAN</name>
<protein>
    <recommendedName>
        <fullName evidence="4">Stage II sporulation protein M</fullName>
    </recommendedName>
</protein>
<feature type="transmembrane region" description="Helical" evidence="1">
    <location>
        <begin position="302"/>
        <end position="321"/>
    </location>
</feature>
<evidence type="ECO:0000256" key="1">
    <source>
        <dbReference type="SAM" id="Phobius"/>
    </source>
</evidence>
<dbReference type="Pfam" id="PF01944">
    <property type="entry name" value="SpoIIM"/>
    <property type="match status" value="1"/>
</dbReference>
<dbReference type="PANTHER" id="PTHR35337:SF1">
    <property type="entry name" value="SLR1478 PROTEIN"/>
    <property type="match status" value="1"/>
</dbReference>
<dbReference type="AlphaFoldDB" id="A0A1Y5I1Z7"/>